<evidence type="ECO:0000256" key="3">
    <source>
        <dbReference type="ARBA" id="ARBA00022989"/>
    </source>
</evidence>
<dbReference type="PANTHER" id="PTHR43229:SF6">
    <property type="entry name" value="ABC-TYPE MULTIDRUG TRANSPORT SYSTEM, PERMEASE COMPONENT"/>
    <property type="match status" value="1"/>
</dbReference>
<dbReference type="InterPro" id="IPR013525">
    <property type="entry name" value="ABC2_TM"/>
</dbReference>
<proteinExistence type="predicted"/>
<dbReference type="GO" id="GO:0016020">
    <property type="term" value="C:membrane"/>
    <property type="evidence" value="ECO:0007669"/>
    <property type="project" value="UniProtKB-SubCell"/>
</dbReference>
<feature type="transmembrane region" description="Helical" evidence="5">
    <location>
        <begin position="181"/>
        <end position="204"/>
    </location>
</feature>
<evidence type="ECO:0000256" key="5">
    <source>
        <dbReference type="SAM" id="Phobius"/>
    </source>
</evidence>
<dbReference type="Pfam" id="PF12698">
    <property type="entry name" value="ABC2_membrane_3"/>
    <property type="match status" value="1"/>
</dbReference>
<keyword evidence="3 5" id="KW-1133">Transmembrane helix</keyword>
<dbReference type="GeneID" id="79315169"/>
<comment type="subcellular location">
    <subcellularLocation>
        <location evidence="1">Membrane</location>
        <topology evidence="1">Multi-pass membrane protein</topology>
    </subcellularLocation>
</comment>
<sequence length="261" mass="27873">MSVSLGETAVLARAVARKSLVLRVRYAFNTVTNLFTVYVLFALVVFGGRELAPRAVEASLGGIVVGFFLLLMASVAYADLSWELIREAQWGTLEQLYMSPLGFGRVVAVKTVVNVLVSFAYGVVLLALMLATTDARLTLDPLTVLPLGALTLCSAVGVGFALGGLALVFRRVESVFQLVQFAFVALIALPVGANPALKLLPLALGSHLLRRSMSAGQRLWELPTADLGLLVVTAVVYVGAGYAVFRLGTRRARTTGRLGQY</sequence>
<evidence type="ECO:0000256" key="1">
    <source>
        <dbReference type="ARBA" id="ARBA00004141"/>
    </source>
</evidence>
<keyword evidence="4 5" id="KW-0472">Membrane</keyword>
<feature type="transmembrane region" description="Helical" evidence="5">
    <location>
        <begin position="26"/>
        <end position="46"/>
    </location>
</feature>
<gene>
    <name evidence="7" type="ORF">ACFQPE_15265</name>
</gene>
<dbReference type="AlphaFoldDB" id="A0ABD6AD20"/>
<evidence type="ECO:0000313" key="8">
    <source>
        <dbReference type="Proteomes" id="UP001596547"/>
    </source>
</evidence>
<evidence type="ECO:0000256" key="2">
    <source>
        <dbReference type="ARBA" id="ARBA00022692"/>
    </source>
</evidence>
<feature type="domain" description="ABC-2 type transporter transmembrane" evidence="6">
    <location>
        <begin position="59"/>
        <end position="241"/>
    </location>
</feature>
<evidence type="ECO:0000256" key="4">
    <source>
        <dbReference type="ARBA" id="ARBA00023136"/>
    </source>
</evidence>
<accession>A0ABD6AD20</accession>
<dbReference type="PANTHER" id="PTHR43229">
    <property type="entry name" value="NODULATION PROTEIN J"/>
    <property type="match status" value="1"/>
</dbReference>
<organism evidence="7 8">
    <name type="scientific">Halomarina halobia</name>
    <dbReference type="NCBI Taxonomy" id="3033386"/>
    <lineage>
        <taxon>Archaea</taxon>
        <taxon>Methanobacteriati</taxon>
        <taxon>Methanobacteriota</taxon>
        <taxon>Stenosarchaea group</taxon>
        <taxon>Halobacteria</taxon>
        <taxon>Halobacteriales</taxon>
        <taxon>Natronomonadaceae</taxon>
        <taxon>Halomarina</taxon>
    </lineage>
</organism>
<feature type="transmembrane region" description="Helical" evidence="5">
    <location>
        <begin position="58"/>
        <end position="78"/>
    </location>
</feature>
<evidence type="ECO:0000313" key="7">
    <source>
        <dbReference type="EMBL" id="MFC7318142.1"/>
    </source>
</evidence>
<comment type="caution">
    <text evidence="7">The sequence shown here is derived from an EMBL/GenBank/DDBJ whole genome shotgun (WGS) entry which is preliminary data.</text>
</comment>
<reference evidence="7 8" key="1">
    <citation type="journal article" date="2019" name="Int. J. Syst. Evol. Microbiol.">
        <title>The Global Catalogue of Microorganisms (GCM) 10K type strain sequencing project: providing services to taxonomists for standard genome sequencing and annotation.</title>
        <authorList>
            <consortium name="The Broad Institute Genomics Platform"/>
            <consortium name="The Broad Institute Genome Sequencing Center for Infectious Disease"/>
            <person name="Wu L."/>
            <person name="Ma J."/>
        </authorList>
    </citation>
    <scope>NUCLEOTIDE SEQUENCE [LARGE SCALE GENOMIC DNA]</scope>
    <source>
        <strain evidence="7 8">PSR21</strain>
    </source>
</reference>
<dbReference type="RefSeq" id="WP_276305580.1">
    <property type="nucleotide sequence ID" value="NZ_CP119992.1"/>
</dbReference>
<name>A0ABD6AD20_9EURY</name>
<keyword evidence="2 5" id="KW-0812">Transmembrane</keyword>
<dbReference type="EMBL" id="JBHTBF010000002">
    <property type="protein sequence ID" value="MFC7318142.1"/>
    <property type="molecule type" value="Genomic_DNA"/>
</dbReference>
<dbReference type="InterPro" id="IPR051784">
    <property type="entry name" value="Nod_factor_ABC_transporter"/>
</dbReference>
<feature type="transmembrane region" description="Helical" evidence="5">
    <location>
        <begin position="144"/>
        <end position="169"/>
    </location>
</feature>
<feature type="transmembrane region" description="Helical" evidence="5">
    <location>
        <begin position="224"/>
        <end position="245"/>
    </location>
</feature>
<protein>
    <submittedName>
        <fullName evidence="7">ABC transporter permease</fullName>
    </submittedName>
</protein>
<keyword evidence="8" id="KW-1185">Reference proteome</keyword>
<feature type="transmembrane region" description="Helical" evidence="5">
    <location>
        <begin position="107"/>
        <end position="132"/>
    </location>
</feature>
<evidence type="ECO:0000259" key="6">
    <source>
        <dbReference type="Pfam" id="PF12698"/>
    </source>
</evidence>
<dbReference type="Proteomes" id="UP001596547">
    <property type="component" value="Unassembled WGS sequence"/>
</dbReference>